<dbReference type="InterPro" id="IPR038765">
    <property type="entry name" value="Papain-like_cys_pep_sf"/>
</dbReference>
<comment type="caution">
    <text evidence="10">The sequence shown here is derived from an EMBL/GenBank/DDBJ whole genome shotgun (WGS) entry which is preliminary data.</text>
</comment>
<dbReference type="EC" id="3.4.19.12" evidence="7"/>
<keyword evidence="5 7" id="KW-0378">Hydrolase</keyword>
<dbReference type="GO" id="GO:0016579">
    <property type="term" value="P:protein deubiquitination"/>
    <property type="evidence" value="ECO:0007669"/>
    <property type="project" value="InterPro"/>
</dbReference>
<dbReference type="PROSITE" id="PS00973">
    <property type="entry name" value="USP_2"/>
    <property type="match status" value="1"/>
</dbReference>
<evidence type="ECO:0000256" key="4">
    <source>
        <dbReference type="ARBA" id="ARBA00022786"/>
    </source>
</evidence>
<dbReference type="GO" id="GO:0004843">
    <property type="term" value="F:cysteine-type deubiquitinase activity"/>
    <property type="evidence" value="ECO:0007669"/>
    <property type="project" value="UniProtKB-UniRule"/>
</dbReference>
<dbReference type="InterPro" id="IPR028889">
    <property type="entry name" value="USP"/>
</dbReference>
<feature type="domain" description="USP" evidence="9">
    <location>
        <begin position="35"/>
        <end position="690"/>
    </location>
</feature>
<evidence type="ECO:0000256" key="8">
    <source>
        <dbReference type="SAM" id="MobiDB-lite"/>
    </source>
</evidence>
<dbReference type="CDD" id="cd02674">
    <property type="entry name" value="Peptidase_C19R"/>
    <property type="match status" value="1"/>
</dbReference>
<evidence type="ECO:0000256" key="3">
    <source>
        <dbReference type="ARBA" id="ARBA00022670"/>
    </source>
</evidence>
<evidence type="ECO:0000256" key="5">
    <source>
        <dbReference type="ARBA" id="ARBA00022801"/>
    </source>
</evidence>
<evidence type="ECO:0000313" key="11">
    <source>
        <dbReference type="Proteomes" id="UP001210925"/>
    </source>
</evidence>
<keyword evidence="4 7" id="KW-0833">Ubl conjugation pathway</keyword>
<organism evidence="10 11">
    <name type="scientific">Boothiomyces macroporosus</name>
    <dbReference type="NCBI Taxonomy" id="261099"/>
    <lineage>
        <taxon>Eukaryota</taxon>
        <taxon>Fungi</taxon>
        <taxon>Fungi incertae sedis</taxon>
        <taxon>Chytridiomycota</taxon>
        <taxon>Chytridiomycota incertae sedis</taxon>
        <taxon>Chytridiomycetes</taxon>
        <taxon>Rhizophydiales</taxon>
        <taxon>Terramycetaceae</taxon>
        <taxon>Boothiomyces</taxon>
    </lineage>
</organism>
<gene>
    <name evidence="10" type="primary">USP15</name>
    <name evidence="10" type="ORF">HK103_000690</name>
</gene>
<dbReference type="PROSITE" id="PS00972">
    <property type="entry name" value="USP_1"/>
    <property type="match status" value="1"/>
</dbReference>
<dbReference type="EMBL" id="JADGKB010000110">
    <property type="protein sequence ID" value="KAJ3253421.1"/>
    <property type="molecule type" value="Genomic_DNA"/>
</dbReference>
<evidence type="ECO:0000256" key="1">
    <source>
        <dbReference type="ARBA" id="ARBA00000707"/>
    </source>
</evidence>
<keyword evidence="3 7" id="KW-0645">Protease</keyword>
<keyword evidence="11" id="KW-1185">Reference proteome</keyword>
<comment type="similarity">
    <text evidence="2 7">Belongs to the peptidase C19 family.</text>
</comment>
<feature type="region of interest" description="Disordered" evidence="8">
    <location>
        <begin position="729"/>
        <end position="759"/>
    </location>
</feature>
<dbReference type="PANTHER" id="PTHR21646">
    <property type="entry name" value="UBIQUITIN CARBOXYL-TERMINAL HYDROLASE"/>
    <property type="match status" value="1"/>
</dbReference>
<evidence type="ECO:0000259" key="9">
    <source>
        <dbReference type="PROSITE" id="PS50235"/>
    </source>
</evidence>
<dbReference type="PROSITE" id="PS50235">
    <property type="entry name" value="USP_3"/>
    <property type="match status" value="1"/>
</dbReference>
<dbReference type="Proteomes" id="UP001210925">
    <property type="component" value="Unassembled WGS sequence"/>
</dbReference>
<comment type="catalytic activity">
    <reaction evidence="1 7">
        <text>Thiol-dependent hydrolysis of ester, thioester, amide, peptide and isopeptide bonds formed by the C-terminal Gly of ubiquitin (a 76-residue protein attached to proteins as an intracellular targeting signal).</text>
        <dbReference type="EC" id="3.4.19.12"/>
    </reaction>
</comment>
<feature type="compositionally biased region" description="Basic and acidic residues" evidence="8">
    <location>
        <begin position="827"/>
        <end position="838"/>
    </location>
</feature>
<protein>
    <recommendedName>
        <fullName evidence="7">Ubiquitin carboxyl-terminal hydrolase</fullName>
        <ecNumber evidence="7">3.4.19.12</ecNumber>
    </recommendedName>
</protein>
<proteinExistence type="inferred from homology"/>
<evidence type="ECO:0000313" key="10">
    <source>
        <dbReference type="EMBL" id="KAJ3253421.1"/>
    </source>
</evidence>
<accession>A0AAD5UFK0</accession>
<dbReference type="InterPro" id="IPR001394">
    <property type="entry name" value="Peptidase_C19_UCH"/>
</dbReference>
<dbReference type="SUPFAM" id="SSF54001">
    <property type="entry name" value="Cysteine proteinases"/>
    <property type="match status" value="1"/>
</dbReference>
<feature type="compositionally biased region" description="Polar residues" evidence="8">
    <location>
        <begin position="729"/>
        <end position="749"/>
    </location>
</feature>
<evidence type="ECO:0000256" key="2">
    <source>
        <dbReference type="ARBA" id="ARBA00009085"/>
    </source>
</evidence>
<dbReference type="PANTHER" id="PTHR21646:SF24">
    <property type="entry name" value="UBIQUITIN CARBOXYL-TERMINAL HYDROLASE"/>
    <property type="match status" value="1"/>
</dbReference>
<sequence>MEESSSNKRQVQDILSPDSPQQSLVKKHQKIKGTSGLQNLGNTCFMNSALQCLTNTTPLTKFFLTGEWESQVNEDNPLGMKGQIPRAYADLVHNMWGPNQSYAPRLFKRTIGERNPTFVGYGQQDSHELLQSLLDGLHEDLNRIKKREYVEDPEMGDLTEDQFAKLSWEAYIKRNDSIIVDLFQAQLKSRTECINCGHVSIKFDPFMYLQLPIPEPTHANCEVTVMYKSSSEPSTCKPQTMKFRVPKRFSVGELKLHVAKQLKWSANAQTSPMYSICADVFNSAVFKIFKDSEAISEFGSNDKIFIYELDEVEGKFYNQKVWKFRTQGRRLGLPVEHKLEGKAFGVPSMIHLPSLAFEPIPESKSNEELGKMIYGLIVKSARRFTNSPLFRKVGSEITLESLSADKSLIDSKDLSKDQESDEWEPIPDLFVVTKGVKSGYSSFGEAKAVYPIRKSVTADGARSPKSEVSELAQNLDQNELKEKDVQMAKTFFFKDTDYFFAEWKLEAVQYLFDGTTTGALFEPLIVRSEDEKEADYKPKTITVQQCMDEFTKEEVLDGNDTMYCSKCKEHQPTKKKLTVYSTPDILVIHLKRFSSTGRYGSRSKLEDFVDAPINGLDMSKLTTSAGNPEDKVYDLFAVSNHFGGLGGGHYTAYIKNPLDGEWYDCDDSRVTLLDSKVMTKAAYLLFYKRRNMPFEDITTIVQEANEKYQEQLREKQSLDFVPQMGLNSSQKYTSTTSTAVPSLANTRANSDAGDDEHRPTFNTIVPFGTPFEPQSTGFSFAPSSKIDEASSEIASFGTERENSPEPSDSCMEVDQPIREWPSSDSAIVDHGDDYDHIESFNTTSSESWEKIERE</sequence>
<feature type="region of interest" description="Disordered" evidence="8">
    <location>
        <begin position="1"/>
        <end position="24"/>
    </location>
</feature>
<dbReference type="Gene3D" id="3.90.70.10">
    <property type="entry name" value="Cysteine proteinases"/>
    <property type="match status" value="2"/>
</dbReference>
<reference evidence="10" key="1">
    <citation type="submission" date="2020-05" db="EMBL/GenBank/DDBJ databases">
        <title>Phylogenomic resolution of chytrid fungi.</title>
        <authorList>
            <person name="Stajich J.E."/>
            <person name="Amses K."/>
            <person name="Simmons R."/>
            <person name="Seto K."/>
            <person name="Myers J."/>
            <person name="Bonds A."/>
            <person name="Quandt C.A."/>
            <person name="Barry K."/>
            <person name="Liu P."/>
            <person name="Grigoriev I."/>
            <person name="Longcore J.E."/>
            <person name="James T.Y."/>
        </authorList>
    </citation>
    <scope>NUCLEOTIDE SEQUENCE</scope>
    <source>
        <strain evidence="10">PLAUS21</strain>
    </source>
</reference>
<dbReference type="AlphaFoldDB" id="A0AAD5UFK0"/>
<name>A0AAD5UFK0_9FUNG</name>
<feature type="region of interest" description="Disordered" evidence="8">
    <location>
        <begin position="789"/>
        <end position="854"/>
    </location>
</feature>
<dbReference type="InterPro" id="IPR050185">
    <property type="entry name" value="Ub_carboxyl-term_hydrolase"/>
</dbReference>
<dbReference type="GO" id="GO:0006508">
    <property type="term" value="P:proteolysis"/>
    <property type="evidence" value="ECO:0007669"/>
    <property type="project" value="UniProtKB-KW"/>
</dbReference>
<evidence type="ECO:0000256" key="7">
    <source>
        <dbReference type="RuleBase" id="RU366025"/>
    </source>
</evidence>
<dbReference type="Pfam" id="PF00443">
    <property type="entry name" value="UCH"/>
    <property type="match status" value="1"/>
</dbReference>
<dbReference type="InterPro" id="IPR018200">
    <property type="entry name" value="USP_CS"/>
</dbReference>
<evidence type="ECO:0000256" key="6">
    <source>
        <dbReference type="ARBA" id="ARBA00022807"/>
    </source>
</evidence>
<keyword evidence="6 7" id="KW-0788">Thiol protease</keyword>